<feature type="region of interest" description="Disordered" evidence="5">
    <location>
        <begin position="1"/>
        <end position="28"/>
    </location>
</feature>
<dbReference type="SMART" id="SM01079">
    <property type="entry name" value="CHASE"/>
    <property type="match status" value="1"/>
</dbReference>
<dbReference type="InterPro" id="IPR035965">
    <property type="entry name" value="PAS-like_dom_sf"/>
</dbReference>
<dbReference type="Gene3D" id="3.30.450.20">
    <property type="entry name" value="PAS domain"/>
    <property type="match status" value="1"/>
</dbReference>
<feature type="domain" description="PAS" evidence="7">
    <location>
        <begin position="419"/>
        <end position="460"/>
    </location>
</feature>
<evidence type="ECO:0000256" key="3">
    <source>
        <dbReference type="ARBA" id="ARBA00022989"/>
    </source>
</evidence>
<evidence type="ECO:0000259" key="8">
    <source>
        <dbReference type="PROSITE" id="PS50839"/>
    </source>
</evidence>
<evidence type="ECO:0000256" key="2">
    <source>
        <dbReference type="ARBA" id="ARBA00022692"/>
    </source>
</evidence>
<evidence type="ECO:0000259" key="7">
    <source>
        <dbReference type="PROSITE" id="PS50112"/>
    </source>
</evidence>
<dbReference type="SUPFAM" id="SSF55785">
    <property type="entry name" value="PYP-like sensor domain (PAS domain)"/>
    <property type="match status" value="1"/>
</dbReference>
<dbReference type="GO" id="GO:0016020">
    <property type="term" value="C:membrane"/>
    <property type="evidence" value="ECO:0007669"/>
    <property type="project" value="UniProtKB-SubCell"/>
</dbReference>
<accession>A0AAW2ZCW7</accession>
<dbReference type="PROSITE" id="PS50839">
    <property type="entry name" value="CHASE"/>
    <property type="match status" value="1"/>
</dbReference>
<dbReference type="InterPro" id="IPR006189">
    <property type="entry name" value="CHASE_dom"/>
</dbReference>
<gene>
    <name evidence="9" type="ORF">AKO1_001400</name>
</gene>
<dbReference type="Proteomes" id="UP001431209">
    <property type="component" value="Unassembled WGS sequence"/>
</dbReference>
<protein>
    <submittedName>
        <fullName evidence="9">FixL</fullName>
    </submittedName>
</protein>
<dbReference type="AlphaFoldDB" id="A0AAW2ZCW7"/>
<evidence type="ECO:0000313" key="10">
    <source>
        <dbReference type="Proteomes" id="UP001431209"/>
    </source>
</evidence>
<comment type="subcellular location">
    <subcellularLocation>
        <location evidence="1">Membrane</location>
    </subcellularLocation>
</comment>
<evidence type="ECO:0000313" key="9">
    <source>
        <dbReference type="EMBL" id="KAL0486591.1"/>
    </source>
</evidence>
<dbReference type="EMBL" id="JAOPGA020001250">
    <property type="protein sequence ID" value="KAL0486591.1"/>
    <property type="molecule type" value="Genomic_DNA"/>
</dbReference>
<feature type="transmembrane region" description="Helical" evidence="6">
    <location>
        <begin position="46"/>
        <end position="70"/>
    </location>
</feature>
<dbReference type="Gene3D" id="3.30.450.350">
    <property type="entry name" value="CHASE domain"/>
    <property type="match status" value="1"/>
</dbReference>
<name>A0AAW2ZCW7_9EUKA</name>
<evidence type="ECO:0000256" key="6">
    <source>
        <dbReference type="SAM" id="Phobius"/>
    </source>
</evidence>
<evidence type="ECO:0000256" key="5">
    <source>
        <dbReference type="SAM" id="MobiDB-lite"/>
    </source>
</evidence>
<feature type="transmembrane region" description="Helical" evidence="6">
    <location>
        <begin position="359"/>
        <end position="382"/>
    </location>
</feature>
<keyword evidence="10" id="KW-1185">Reference proteome</keyword>
<keyword evidence="2 6" id="KW-0812">Transmembrane</keyword>
<feature type="compositionally biased region" description="Low complexity" evidence="5">
    <location>
        <begin position="19"/>
        <end position="28"/>
    </location>
</feature>
<feature type="domain" description="CHASE" evidence="8">
    <location>
        <begin position="192"/>
        <end position="299"/>
    </location>
</feature>
<sequence length="557" mass="62721">MDLKVETKRTNEGSHHSSDTVSSKDTSSSSKIRFDNLAFRITYFDVIIVVVGVIFAAMCLAGGLIGYFTIKRDYLARGKTEFNSASENAVASINQNLKSVTNDLLMLRTMFELFDNPHPYKQITPFIGSLSSTDVNGDGVLDLPPYVAAYFYVHVVDNATSYLSHVRQWGDEYANLTYITGMAGAEPDIDRPYYYVVDYYIPLYLKAVGFNYGSDELRNRTLSYVLSRNETYVSDLIVLLSDAGKYNGIIVYVPVNKNNTVVGVACASFRLTTLLKSSSDLGHEQGMAVIDTTIDNTVLTVITNGFNDHKSSDSYTYTEVQDLLKASTYSTSNQTITLYNRKYQIIYFTRSVPYNYLNIIPLIVCAFVFLIGIVLLILVSVYRRAVVVKKVQELTRNRVEVLEAHRAKLSLLLKKSVKSEAKSRSIINSIPDLVVVIDRLGVILQCNNSFDRTYTFSEQEWSNGIRIQSLLPELDDKFYECVNFKESIHTNAVTRDYTKFEVEVKIASMLDDPGVSEPHSPMSATDMKTAVKMNKIDGHNEEDESYVLIIRKIESVN</sequence>
<keyword evidence="4 6" id="KW-0472">Membrane</keyword>
<dbReference type="GO" id="GO:0007165">
    <property type="term" value="P:signal transduction"/>
    <property type="evidence" value="ECO:0007669"/>
    <property type="project" value="UniProtKB-ARBA"/>
</dbReference>
<comment type="caution">
    <text evidence="9">The sequence shown here is derived from an EMBL/GenBank/DDBJ whole genome shotgun (WGS) entry which is preliminary data.</text>
</comment>
<dbReference type="GO" id="GO:0003824">
    <property type="term" value="F:catalytic activity"/>
    <property type="evidence" value="ECO:0007669"/>
    <property type="project" value="UniProtKB-ARBA"/>
</dbReference>
<dbReference type="InterPro" id="IPR000014">
    <property type="entry name" value="PAS"/>
</dbReference>
<dbReference type="Pfam" id="PF03924">
    <property type="entry name" value="CHASE"/>
    <property type="match status" value="1"/>
</dbReference>
<dbReference type="InterPro" id="IPR042240">
    <property type="entry name" value="CHASE_sf"/>
</dbReference>
<proteinExistence type="predicted"/>
<reference evidence="9 10" key="1">
    <citation type="submission" date="2024-03" db="EMBL/GenBank/DDBJ databases">
        <title>The Acrasis kona genome and developmental transcriptomes reveal deep origins of eukaryotic multicellular pathways.</title>
        <authorList>
            <person name="Sheikh S."/>
            <person name="Fu C.-J."/>
            <person name="Brown M.W."/>
            <person name="Baldauf S.L."/>
        </authorList>
    </citation>
    <scope>NUCLEOTIDE SEQUENCE [LARGE SCALE GENOMIC DNA]</scope>
    <source>
        <strain evidence="9 10">ATCC MYA-3509</strain>
    </source>
</reference>
<feature type="compositionally biased region" description="Basic and acidic residues" evidence="5">
    <location>
        <begin position="1"/>
        <end position="18"/>
    </location>
</feature>
<dbReference type="PROSITE" id="PS50112">
    <property type="entry name" value="PAS"/>
    <property type="match status" value="1"/>
</dbReference>
<evidence type="ECO:0000256" key="1">
    <source>
        <dbReference type="ARBA" id="ARBA00004370"/>
    </source>
</evidence>
<organism evidence="9 10">
    <name type="scientific">Acrasis kona</name>
    <dbReference type="NCBI Taxonomy" id="1008807"/>
    <lineage>
        <taxon>Eukaryota</taxon>
        <taxon>Discoba</taxon>
        <taxon>Heterolobosea</taxon>
        <taxon>Tetramitia</taxon>
        <taxon>Eutetramitia</taxon>
        <taxon>Acrasidae</taxon>
        <taxon>Acrasis</taxon>
    </lineage>
</organism>
<evidence type="ECO:0000256" key="4">
    <source>
        <dbReference type="ARBA" id="ARBA00023136"/>
    </source>
</evidence>
<keyword evidence="3 6" id="KW-1133">Transmembrane helix</keyword>